<proteinExistence type="predicted"/>
<keyword evidence="2" id="KW-1185">Reference proteome</keyword>
<dbReference type="EMBL" id="SDMP01000019">
    <property type="protein sequence ID" value="RYQ92561.1"/>
    <property type="molecule type" value="Genomic_DNA"/>
</dbReference>
<organism evidence="1 2">
    <name type="scientific">Arachis hypogaea</name>
    <name type="common">Peanut</name>
    <dbReference type="NCBI Taxonomy" id="3818"/>
    <lineage>
        <taxon>Eukaryota</taxon>
        <taxon>Viridiplantae</taxon>
        <taxon>Streptophyta</taxon>
        <taxon>Embryophyta</taxon>
        <taxon>Tracheophyta</taxon>
        <taxon>Spermatophyta</taxon>
        <taxon>Magnoliopsida</taxon>
        <taxon>eudicotyledons</taxon>
        <taxon>Gunneridae</taxon>
        <taxon>Pentapetalae</taxon>
        <taxon>rosids</taxon>
        <taxon>fabids</taxon>
        <taxon>Fabales</taxon>
        <taxon>Fabaceae</taxon>
        <taxon>Papilionoideae</taxon>
        <taxon>50 kb inversion clade</taxon>
        <taxon>dalbergioids sensu lato</taxon>
        <taxon>Dalbergieae</taxon>
        <taxon>Pterocarpus clade</taxon>
        <taxon>Arachis</taxon>
    </lineage>
</organism>
<evidence type="ECO:0000313" key="2">
    <source>
        <dbReference type="Proteomes" id="UP000289738"/>
    </source>
</evidence>
<dbReference type="Proteomes" id="UP000289738">
    <property type="component" value="Chromosome B09"/>
</dbReference>
<sequence length="9" mass="948">MCCHASLLA</sequence>
<comment type="caution">
    <text evidence="1">The sequence shown here is derived from an EMBL/GenBank/DDBJ whole genome shotgun (WGS) entry which is preliminary data.</text>
</comment>
<accession>A0A444XS59</accession>
<evidence type="ECO:0000313" key="1">
    <source>
        <dbReference type="EMBL" id="RYQ92561.1"/>
    </source>
</evidence>
<protein>
    <submittedName>
        <fullName evidence="1">Uncharacterized protein</fullName>
    </submittedName>
</protein>
<reference evidence="1 2" key="1">
    <citation type="submission" date="2019-01" db="EMBL/GenBank/DDBJ databases">
        <title>Sequencing of cultivated peanut Arachis hypogaea provides insights into genome evolution and oil improvement.</title>
        <authorList>
            <person name="Chen X."/>
        </authorList>
    </citation>
    <scope>NUCLEOTIDE SEQUENCE [LARGE SCALE GENOMIC DNA]</scope>
    <source>
        <strain evidence="2">cv. Fuhuasheng</strain>
        <tissue evidence="1">Leaves</tissue>
    </source>
</reference>
<name>A0A444XS59_ARAHY</name>
<gene>
    <name evidence="1" type="ORF">Ahy_B09g098789</name>
</gene>